<dbReference type="AlphaFoldDB" id="A0A100XGR9"/>
<feature type="domain" description="DUF7172" evidence="1">
    <location>
        <begin position="3"/>
        <end position="203"/>
    </location>
</feature>
<dbReference type="InterPro" id="IPR055596">
    <property type="entry name" value="DUF7172"/>
</dbReference>
<evidence type="ECO:0000313" key="3">
    <source>
        <dbReference type="Proteomes" id="UP000069654"/>
    </source>
</evidence>
<reference evidence="2 3" key="1">
    <citation type="journal article" date="2016" name="Genome Announc.">
        <title>Draft Genome Sequences of Five Rapidly Growing Mycobacterium Species, M. thermoresistibile, M. fortuitum subsp. acetamidolyticum, M. canariasense, M. brisbanense, and M. novocastrense.</title>
        <authorList>
            <person name="Katahira K."/>
            <person name="Ogura Y."/>
            <person name="Gotoh Y."/>
            <person name="Hayashi T."/>
        </authorList>
    </citation>
    <scope>NUCLEOTIDE SEQUENCE [LARGE SCALE GENOMIC DNA]</scope>
    <source>
        <strain evidence="2 3">JCM6362</strain>
    </source>
</reference>
<dbReference type="RefSeq" id="WP_003925118.1">
    <property type="nucleotide sequence ID" value="NZ_BCTB01000042.1"/>
</dbReference>
<proteinExistence type="predicted"/>
<protein>
    <recommendedName>
        <fullName evidence="1">DUF7172 domain-containing protein</fullName>
    </recommendedName>
</protein>
<organism evidence="2 3">
    <name type="scientific">Mycolicibacterium thermoresistibile</name>
    <name type="common">Mycobacterium thermoresistibile</name>
    <dbReference type="NCBI Taxonomy" id="1797"/>
    <lineage>
        <taxon>Bacteria</taxon>
        <taxon>Bacillati</taxon>
        <taxon>Actinomycetota</taxon>
        <taxon>Actinomycetes</taxon>
        <taxon>Mycobacteriales</taxon>
        <taxon>Mycobacteriaceae</taxon>
        <taxon>Mycolicibacterium</taxon>
    </lineage>
</organism>
<comment type="caution">
    <text evidence="2">The sequence shown here is derived from an EMBL/GenBank/DDBJ whole genome shotgun (WGS) entry which is preliminary data.</text>
</comment>
<dbReference type="OrthoDB" id="4656932at2"/>
<reference evidence="3" key="2">
    <citation type="submission" date="2016-02" db="EMBL/GenBank/DDBJ databases">
        <title>Draft genome sequence of five rapidly growing Mycobacterium species.</title>
        <authorList>
            <person name="Katahira K."/>
            <person name="Gotou Y."/>
            <person name="Iida K."/>
            <person name="Ogura Y."/>
            <person name="Hayashi T."/>
        </authorList>
    </citation>
    <scope>NUCLEOTIDE SEQUENCE [LARGE SCALE GENOMIC DNA]</scope>
    <source>
        <strain evidence="3">JCM6362</strain>
    </source>
</reference>
<evidence type="ECO:0000259" key="1">
    <source>
        <dbReference type="Pfam" id="PF23787"/>
    </source>
</evidence>
<accession>A0A100XGR9</accession>
<evidence type="ECO:0000313" key="2">
    <source>
        <dbReference type="EMBL" id="GAT16310.1"/>
    </source>
</evidence>
<dbReference type="Pfam" id="PF23787">
    <property type="entry name" value="DUF7172"/>
    <property type="match status" value="1"/>
</dbReference>
<dbReference type="EMBL" id="BCTB01000042">
    <property type="protein sequence ID" value="GAT16310.1"/>
    <property type="molecule type" value="Genomic_DNA"/>
</dbReference>
<dbReference type="STRING" id="1797.RMCT_3279"/>
<name>A0A100XGR9_MYCTH</name>
<sequence length="431" mass="46293">MSNEHFQIIDETISPQPWTQYRLLASRTTASVSRSYDTSGGGNKNDPVHTVSLAWTNDTPVPQYVYGMVTRGGAQVALQARSRGYLAMSHGIEITPTPDPPGSFDMIEVSRFGGGMDVGRGGLLAIGTGFGVHEVRANSASAPLLPQRTGWPAVAPGETFHARVELRFISEFWENTMIDGGDQNTVSQFISGDTRLDLYGIPAVIPPSPRPTPTIVGVEHGVNNTFPADVDVPAGTQEGDIILAIVANNIGLASDITPQEPGWTQVHVRNDGLAGIGDVHMKVYMRTATDDEPASYRFTTGILAEVIAHLVVIRDASPFLTDGWQFASSLRRFFWERAEGHICPSIDRAGQLLLCASYFAHSPLQAPINQEPPDGMTELSDVDANGSSCAVAVLANPPRPTGERMFVPTKTPQWSGRSIALTILVPGAPTL</sequence>
<dbReference type="Proteomes" id="UP000069654">
    <property type="component" value="Unassembled WGS sequence"/>
</dbReference>
<gene>
    <name evidence="2" type="ORF">RMCT_3279</name>
</gene>